<sequence>MGLFSRSTPAPAAQPATPQGAPAAAPAAPARVPTGGVINLSKGQGIRLTKTPLVTATISWPPATDYDVYALVLYRDGRQVTVSAFGTKDAPRDFSLATEDGAVTHLGDVQRGGGAVATETVEIRLGPDVAAVVPVAYSAQSNGTGSFRKYRVSMRIDNGAGEAVVVDAPNASKSSTVYTCVPGIVLNGPDGVRVEALELYSAPGSERRPVIGPDGQVVMDAGPVNAYK</sequence>
<dbReference type="OrthoDB" id="5756874at2"/>
<dbReference type="CDD" id="cd06974">
    <property type="entry name" value="TerD_like"/>
    <property type="match status" value="1"/>
</dbReference>
<accession>A0A2M8WVZ7</accession>
<reference evidence="2 3" key="1">
    <citation type="submission" date="2017-11" db="EMBL/GenBank/DDBJ databases">
        <title>Genomic Encyclopedia of Archaeal and Bacterial Type Strains, Phase II (KMG-II): From Individual Species to Whole Genera.</title>
        <authorList>
            <person name="Goeker M."/>
        </authorList>
    </citation>
    <scope>NUCLEOTIDE SEQUENCE [LARGE SCALE GENOMIC DNA]</scope>
    <source>
        <strain evidence="2 3">DSM 22413</strain>
    </source>
</reference>
<dbReference type="AlphaFoldDB" id="A0A2M8WVZ7"/>
<feature type="region of interest" description="Disordered" evidence="1">
    <location>
        <begin position="1"/>
        <end position="30"/>
    </location>
</feature>
<evidence type="ECO:0000256" key="1">
    <source>
        <dbReference type="SAM" id="MobiDB-lite"/>
    </source>
</evidence>
<comment type="caution">
    <text evidence="2">The sequence shown here is derived from an EMBL/GenBank/DDBJ whole genome shotgun (WGS) entry which is preliminary data.</text>
</comment>
<evidence type="ECO:0000313" key="3">
    <source>
        <dbReference type="Proteomes" id="UP000231586"/>
    </source>
</evidence>
<proteinExistence type="predicted"/>
<protein>
    <submittedName>
        <fullName evidence="2">Stress response protein SCP2</fullName>
    </submittedName>
</protein>
<dbReference type="RefSeq" id="WP_157803697.1">
    <property type="nucleotide sequence ID" value="NZ_PGTZ01000006.1"/>
</dbReference>
<organism evidence="2 3">
    <name type="scientific">Luteimicrobium subarcticum</name>
    <dbReference type="NCBI Taxonomy" id="620910"/>
    <lineage>
        <taxon>Bacteria</taxon>
        <taxon>Bacillati</taxon>
        <taxon>Actinomycetota</taxon>
        <taxon>Actinomycetes</taxon>
        <taxon>Micrococcales</taxon>
        <taxon>Luteimicrobium</taxon>
    </lineage>
</organism>
<dbReference type="Gene3D" id="2.60.60.30">
    <property type="entry name" value="sav2460 like domains"/>
    <property type="match status" value="1"/>
</dbReference>
<gene>
    <name evidence="2" type="ORF">CLV34_0958</name>
</gene>
<dbReference type="EMBL" id="PGTZ01000006">
    <property type="protein sequence ID" value="PJI95105.1"/>
    <property type="molecule type" value="Genomic_DNA"/>
</dbReference>
<evidence type="ECO:0000313" key="2">
    <source>
        <dbReference type="EMBL" id="PJI95105.1"/>
    </source>
</evidence>
<feature type="compositionally biased region" description="Low complexity" evidence="1">
    <location>
        <begin position="8"/>
        <end position="30"/>
    </location>
</feature>
<dbReference type="Proteomes" id="UP000231586">
    <property type="component" value="Unassembled WGS sequence"/>
</dbReference>
<keyword evidence="3" id="KW-1185">Reference proteome</keyword>
<name>A0A2M8WVZ7_9MICO</name>
<dbReference type="InterPro" id="IPR003325">
    <property type="entry name" value="TerD"/>
</dbReference>